<dbReference type="OrthoDB" id="2832607at2759"/>
<reference evidence="1 2" key="1">
    <citation type="journal article" date="2019" name="Nat. Ecol. Evol.">
        <title>Megaphylogeny resolves global patterns of mushroom evolution.</title>
        <authorList>
            <person name="Varga T."/>
            <person name="Krizsan K."/>
            <person name="Foldi C."/>
            <person name="Dima B."/>
            <person name="Sanchez-Garcia M."/>
            <person name="Sanchez-Ramirez S."/>
            <person name="Szollosi G.J."/>
            <person name="Szarkandi J.G."/>
            <person name="Papp V."/>
            <person name="Albert L."/>
            <person name="Andreopoulos W."/>
            <person name="Angelini C."/>
            <person name="Antonin V."/>
            <person name="Barry K.W."/>
            <person name="Bougher N.L."/>
            <person name="Buchanan P."/>
            <person name="Buyck B."/>
            <person name="Bense V."/>
            <person name="Catcheside P."/>
            <person name="Chovatia M."/>
            <person name="Cooper J."/>
            <person name="Damon W."/>
            <person name="Desjardin D."/>
            <person name="Finy P."/>
            <person name="Geml J."/>
            <person name="Haridas S."/>
            <person name="Hughes K."/>
            <person name="Justo A."/>
            <person name="Karasinski D."/>
            <person name="Kautmanova I."/>
            <person name="Kiss B."/>
            <person name="Kocsube S."/>
            <person name="Kotiranta H."/>
            <person name="LaButti K.M."/>
            <person name="Lechner B.E."/>
            <person name="Liimatainen K."/>
            <person name="Lipzen A."/>
            <person name="Lukacs Z."/>
            <person name="Mihaltcheva S."/>
            <person name="Morgado L.N."/>
            <person name="Niskanen T."/>
            <person name="Noordeloos M.E."/>
            <person name="Ohm R.A."/>
            <person name="Ortiz-Santana B."/>
            <person name="Ovrebo C."/>
            <person name="Racz N."/>
            <person name="Riley R."/>
            <person name="Savchenko A."/>
            <person name="Shiryaev A."/>
            <person name="Soop K."/>
            <person name="Spirin V."/>
            <person name="Szebenyi C."/>
            <person name="Tomsovsky M."/>
            <person name="Tulloss R.E."/>
            <person name="Uehling J."/>
            <person name="Grigoriev I.V."/>
            <person name="Vagvolgyi C."/>
            <person name="Papp T."/>
            <person name="Martin F.M."/>
            <person name="Miettinen O."/>
            <person name="Hibbett D.S."/>
            <person name="Nagy L.G."/>
        </authorList>
    </citation>
    <scope>NUCLEOTIDE SEQUENCE [LARGE SCALE GENOMIC DNA]</scope>
    <source>
        <strain evidence="1 2">CBS 121175</strain>
    </source>
</reference>
<evidence type="ECO:0000313" key="1">
    <source>
        <dbReference type="EMBL" id="TFK19770.1"/>
    </source>
</evidence>
<protein>
    <recommendedName>
        <fullName evidence="3">F-box domain-containing protein</fullName>
    </recommendedName>
</protein>
<sequence>MTHYIPPFPLELIMEIVDSCELSDLPRIATSFRGFHAACTRRIYRDIVLWTRAAAQRCMQTIALNYQAARYVRSLSIPAPLDRNGSWHNTDLSVFYRHFRGAIKSISPNLITLKLEYYEVALNTFSTLNRLSFPRLLHFRTSEFLTPQLGQFLLANPQLKTLKVNGLTTRRPHEQEKRRFTMPDLTELHTDEKSLHLFLPGSKVRTVYLRTAFYYIGGPQPRPAAKLVELLALSPVPIKWLSMSLSTYSTEVFRYLGKLTHLTALILDDEPTGFGDYGIDTAVNDMLPSLTSLRYLGIRDKNVERRLDRQVGTSKDFADLRSDYEVICGWAKLQASLISISIDRQVHWAQLKVSGQWIPLESNSAHCLLWWYEASGLAPHLRSHVLDLLQRVDLTVLDDPNDSKRVVFSLLARVLINMIHNAFSDVHQVSNIEDRSREGVYQVLHLPEVRNANGEALKAYADADGKMTPEVKERWDRFFCQVGFVAISCTTEFQVKPAQSYFYTGQENPLPLGADGCIETFSFLLSVIWSSISGIDISPSRFVRNAEGEMPEWDSLSMKLDTVDFHLVRATRLAHDVKAAKLLASLAHRTRSRPVVT</sequence>
<dbReference type="Proteomes" id="UP000307440">
    <property type="component" value="Unassembled WGS sequence"/>
</dbReference>
<keyword evidence="2" id="KW-1185">Reference proteome</keyword>
<evidence type="ECO:0000313" key="2">
    <source>
        <dbReference type="Proteomes" id="UP000307440"/>
    </source>
</evidence>
<organism evidence="1 2">
    <name type="scientific">Coprinopsis marcescibilis</name>
    <name type="common">Agaric fungus</name>
    <name type="synonym">Psathyrella marcescibilis</name>
    <dbReference type="NCBI Taxonomy" id="230819"/>
    <lineage>
        <taxon>Eukaryota</taxon>
        <taxon>Fungi</taxon>
        <taxon>Dikarya</taxon>
        <taxon>Basidiomycota</taxon>
        <taxon>Agaricomycotina</taxon>
        <taxon>Agaricomycetes</taxon>
        <taxon>Agaricomycetidae</taxon>
        <taxon>Agaricales</taxon>
        <taxon>Agaricineae</taxon>
        <taxon>Psathyrellaceae</taxon>
        <taxon>Coprinopsis</taxon>
    </lineage>
</organism>
<accession>A0A5C3KI36</accession>
<dbReference type="AlphaFoldDB" id="A0A5C3KI36"/>
<gene>
    <name evidence="1" type="ORF">FA15DRAFT_674160</name>
</gene>
<dbReference type="EMBL" id="ML210326">
    <property type="protein sequence ID" value="TFK19770.1"/>
    <property type="molecule type" value="Genomic_DNA"/>
</dbReference>
<evidence type="ECO:0008006" key="3">
    <source>
        <dbReference type="Google" id="ProtNLM"/>
    </source>
</evidence>
<name>A0A5C3KI36_COPMA</name>
<proteinExistence type="predicted"/>